<evidence type="ECO:0000313" key="3">
    <source>
        <dbReference type="EMBL" id="ACT93601.1"/>
    </source>
</evidence>
<dbReference type="KEGG" id="dfe:Dfer_2383"/>
<sequence length="159" mass="18602">MRHSFLPDKPYNFKFRFMAQQLTVSKKISIDAPPAKVWEVLIAPKYIRQWDDLPNDFEDYYLELGRVIDWTGMTRLTVTGYEPNKLLELSLYVSKWEQPPSHYDISYRYRLAEQENGTMLETEIGDFSALPDGKDYYASSEEFATAALAKIKNLSENRL</sequence>
<dbReference type="Proteomes" id="UP000002011">
    <property type="component" value="Chromosome"/>
</dbReference>
<dbReference type="Gene3D" id="3.30.530.20">
    <property type="match status" value="1"/>
</dbReference>
<keyword evidence="4" id="KW-1185">Reference proteome</keyword>
<dbReference type="AlphaFoldDB" id="C6W0J5"/>
<dbReference type="SUPFAM" id="SSF55961">
    <property type="entry name" value="Bet v1-like"/>
    <property type="match status" value="1"/>
</dbReference>
<feature type="domain" description="Activator of Hsp90 ATPase homologue 1/2-like C-terminal" evidence="2">
    <location>
        <begin position="31"/>
        <end position="154"/>
    </location>
</feature>
<dbReference type="EMBL" id="CP001619">
    <property type="protein sequence ID" value="ACT93601.1"/>
    <property type="molecule type" value="Genomic_DNA"/>
</dbReference>
<dbReference type="CDD" id="cd07814">
    <property type="entry name" value="SRPBCC_CalC_Aha1-like"/>
    <property type="match status" value="1"/>
</dbReference>
<name>C6W0J5_DYAFD</name>
<dbReference type="InterPro" id="IPR013538">
    <property type="entry name" value="ASHA1/2-like_C"/>
</dbReference>
<gene>
    <name evidence="3" type="ordered locus">Dfer_2383</name>
</gene>
<dbReference type="STRING" id="471854.Dfer_2383"/>
<dbReference type="InterPro" id="IPR023393">
    <property type="entry name" value="START-like_dom_sf"/>
</dbReference>
<dbReference type="HOGENOM" id="CLU_1658069_0_0_10"/>
<evidence type="ECO:0000256" key="1">
    <source>
        <dbReference type="ARBA" id="ARBA00006817"/>
    </source>
</evidence>
<accession>C6W0J5</accession>
<evidence type="ECO:0000259" key="2">
    <source>
        <dbReference type="Pfam" id="PF08327"/>
    </source>
</evidence>
<dbReference type="eggNOG" id="COG3832">
    <property type="taxonomic scope" value="Bacteria"/>
</dbReference>
<reference evidence="3 4" key="1">
    <citation type="journal article" date="2009" name="Stand. Genomic Sci.">
        <title>Complete genome sequence of Dyadobacter fermentans type strain (NS114).</title>
        <authorList>
            <person name="Lang E."/>
            <person name="Lapidus A."/>
            <person name="Chertkov O."/>
            <person name="Brettin T."/>
            <person name="Detter J.C."/>
            <person name="Han C."/>
            <person name="Copeland A."/>
            <person name="Glavina Del Rio T."/>
            <person name="Nolan M."/>
            <person name="Chen F."/>
            <person name="Lucas S."/>
            <person name="Tice H."/>
            <person name="Cheng J.F."/>
            <person name="Land M."/>
            <person name="Hauser L."/>
            <person name="Chang Y.J."/>
            <person name="Jeffries C.D."/>
            <person name="Kopitz M."/>
            <person name="Bruce D."/>
            <person name="Goodwin L."/>
            <person name="Pitluck S."/>
            <person name="Ovchinnikova G."/>
            <person name="Pati A."/>
            <person name="Ivanova N."/>
            <person name="Mavrommatis K."/>
            <person name="Chen A."/>
            <person name="Palaniappan K."/>
            <person name="Chain P."/>
            <person name="Bristow J."/>
            <person name="Eisen J.A."/>
            <person name="Markowitz V."/>
            <person name="Hugenholtz P."/>
            <person name="Goker M."/>
            <person name="Rohde M."/>
            <person name="Kyrpides N.C."/>
            <person name="Klenk H.P."/>
        </authorList>
    </citation>
    <scope>NUCLEOTIDE SEQUENCE [LARGE SCALE GENOMIC DNA]</scope>
    <source>
        <strain evidence="4">ATCC 700827 / DSM 18053 / CIP 107007 / KCTC 52180 / NS114</strain>
    </source>
</reference>
<organism evidence="3 4">
    <name type="scientific">Dyadobacter fermentans (strain ATCC 700827 / DSM 18053 / CIP 107007 / KCTC 52180 / NS114)</name>
    <dbReference type="NCBI Taxonomy" id="471854"/>
    <lineage>
        <taxon>Bacteria</taxon>
        <taxon>Pseudomonadati</taxon>
        <taxon>Bacteroidota</taxon>
        <taxon>Cytophagia</taxon>
        <taxon>Cytophagales</taxon>
        <taxon>Spirosomataceae</taxon>
        <taxon>Dyadobacter</taxon>
    </lineage>
</organism>
<evidence type="ECO:0000313" key="4">
    <source>
        <dbReference type="Proteomes" id="UP000002011"/>
    </source>
</evidence>
<protein>
    <recommendedName>
        <fullName evidence="2">Activator of Hsp90 ATPase homologue 1/2-like C-terminal domain-containing protein</fullName>
    </recommendedName>
</protein>
<comment type="similarity">
    <text evidence="1">Belongs to the AHA1 family.</text>
</comment>
<dbReference type="Pfam" id="PF08327">
    <property type="entry name" value="AHSA1"/>
    <property type="match status" value="1"/>
</dbReference>
<proteinExistence type="inferred from homology"/>